<keyword evidence="3" id="KW-1185">Reference proteome</keyword>
<protein>
    <submittedName>
        <fullName evidence="2">Uncharacterized protein</fullName>
    </submittedName>
</protein>
<evidence type="ECO:0000256" key="1">
    <source>
        <dbReference type="SAM" id="MobiDB-lite"/>
    </source>
</evidence>
<dbReference type="Proteomes" id="UP000824469">
    <property type="component" value="Unassembled WGS sequence"/>
</dbReference>
<organism evidence="2 3">
    <name type="scientific">Taxus chinensis</name>
    <name type="common">Chinese yew</name>
    <name type="synonym">Taxus wallichiana var. chinensis</name>
    <dbReference type="NCBI Taxonomy" id="29808"/>
    <lineage>
        <taxon>Eukaryota</taxon>
        <taxon>Viridiplantae</taxon>
        <taxon>Streptophyta</taxon>
        <taxon>Embryophyta</taxon>
        <taxon>Tracheophyta</taxon>
        <taxon>Spermatophyta</taxon>
        <taxon>Pinopsida</taxon>
        <taxon>Pinidae</taxon>
        <taxon>Conifers II</taxon>
        <taxon>Cupressales</taxon>
        <taxon>Taxaceae</taxon>
        <taxon>Taxus</taxon>
    </lineage>
</organism>
<name>A0AA38BTJ9_TAXCH</name>
<proteinExistence type="predicted"/>
<dbReference type="AlphaFoldDB" id="A0AA38BTJ9"/>
<comment type="caution">
    <text evidence="2">The sequence shown here is derived from an EMBL/GenBank/DDBJ whole genome shotgun (WGS) entry which is preliminary data.</text>
</comment>
<feature type="non-terminal residue" evidence="2">
    <location>
        <position position="1"/>
    </location>
</feature>
<reference evidence="2 3" key="1">
    <citation type="journal article" date="2021" name="Nat. Plants">
        <title>The Taxus genome provides insights into paclitaxel biosynthesis.</title>
        <authorList>
            <person name="Xiong X."/>
            <person name="Gou J."/>
            <person name="Liao Q."/>
            <person name="Li Y."/>
            <person name="Zhou Q."/>
            <person name="Bi G."/>
            <person name="Li C."/>
            <person name="Du R."/>
            <person name="Wang X."/>
            <person name="Sun T."/>
            <person name="Guo L."/>
            <person name="Liang H."/>
            <person name="Lu P."/>
            <person name="Wu Y."/>
            <person name="Zhang Z."/>
            <person name="Ro D.K."/>
            <person name="Shang Y."/>
            <person name="Huang S."/>
            <person name="Yan J."/>
        </authorList>
    </citation>
    <scope>NUCLEOTIDE SEQUENCE [LARGE SCALE GENOMIC DNA]</scope>
    <source>
        <strain evidence="2">Ta-2019</strain>
    </source>
</reference>
<evidence type="ECO:0000313" key="2">
    <source>
        <dbReference type="EMBL" id="KAH9289785.1"/>
    </source>
</evidence>
<feature type="non-terminal residue" evidence="2">
    <location>
        <position position="141"/>
    </location>
</feature>
<gene>
    <name evidence="2" type="ORF">KI387_033902</name>
</gene>
<feature type="region of interest" description="Disordered" evidence="1">
    <location>
        <begin position="72"/>
        <end position="99"/>
    </location>
</feature>
<dbReference type="EMBL" id="JAHRHJ020003813">
    <property type="protein sequence ID" value="KAH9289785.1"/>
    <property type="molecule type" value="Genomic_DNA"/>
</dbReference>
<accession>A0AA38BTJ9</accession>
<evidence type="ECO:0000313" key="3">
    <source>
        <dbReference type="Proteomes" id="UP000824469"/>
    </source>
</evidence>
<sequence>GTAPSELALLGALHGDLSAHVGQTATAWKTQENLIKIVHESNKVDSESFEWEIGSETDVNTADLETETMEGNRQIKSMKDHKQRPLNVDLNSGRRTMESSSEKITLLTLEARNSNFDSPKLIGNLEVVLDVDDENKAEWST</sequence>